<evidence type="ECO:0000313" key="3">
    <source>
        <dbReference type="EMBL" id="MFC7339632.1"/>
    </source>
</evidence>
<keyword evidence="1" id="KW-1133">Transmembrane helix</keyword>
<evidence type="ECO:0000313" key="4">
    <source>
        <dbReference type="Proteomes" id="UP001596472"/>
    </source>
</evidence>
<reference evidence="4" key="1">
    <citation type="journal article" date="2019" name="Int. J. Syst. Evol. Microbiol.">
        <title>The Global Catalogue of Microorganisms (GCM) 10K type strain sequencing project: providing services to taxonomists for standard genome sequencing and annotation.</title>
        <authorList>
            <consortium name="The Broad Institute Genomics Platform"/>
            <consortium name="The Broad Institute Genome Sequencing Center for Infectious Disease"/>
            <person name="Wu L."/>
            <person name="Ma J."/>
        </authorList>
    </citation>
    <scope>NUCLEOTIDE SEQUENCE [LARGE SCALE GENOMIC DNA]</scope>
    <source>
        <strain evidence="4">CGMCC 4.1467</strain>
    </source>
</reference>
<feature type="transmembrane region" description="Helical" evidence="1">
    <location>
        <begin position="75"/>
        <end position="100"/>
    </location>
</feature>
<proteinExistence type="predicted"/>
<dbReference type="EMBL" id="JBHTBS010000025">
    <property type="protein sequence ID" value="MFC7339632.1"/>
    <property type="molecule type" value="Genomic_DNA"/>
</dbReference>
<comment type="caution">
    <text evidence="3">The sequence shown here is derived from an EMBL/GenBank/DDBJ whole genome shotgun (WGS) entry which is preliminary data.</text>
</comment>
<feature type="signal peptide" evidence="2">
    <location>
        <begin position="1"/>
        <end position="26"/>
    </location>
</feature>
<keyword evidence="4" id="KW-1185">Reference proteome</keyword>
<evidence type="ECO:0000256" key="2">
    <source>
        <dbReference type="SAM" id="SignalP"/>
    </source>
</evidence>
<protein>
    <submittedName>
        <fullName evidence="3">Uncharacterized protein</fullName>
    </submittedName>
</protein>
<dbReference type="Proteomes" id="UP001596472">
    <property type="component" value="Unassembled WGS sequence"/>
</dbReference>
<keyword evidence="2" id="KW-0732">Signal</keyword>
<sequence>MRKIPAIIGASATLFSVLSIAVAVHANSQSDPNHTAWWDLAILREVGDYLAYQTYLLFTRLDSSGGQNPFFSGTLYHYTTFAVSSICIGLIVWASTHVVFRIFCGHDPKRQNEEAEQDAPDRPL</sequence>
<gene>
    <name evidence="3" type="ORF">ACFQY0_20755</name>
</gene>
<organism evidence="3 4">
    <name type="scientific">Haloferula chungangensis</name>
    <dbReference type="NCBI Taxonomy" id="1048331"/>
    <lineage>
        <taxon>Bacteria</taxon>
        <taxon>Pseudomonadati</taxon>
        <taxon>Verrucomicrobiota</taxon>
        <taxon>Verrucomicrobiia</taxon>
        <taxon>Verrucomicrobiales</taxon>
        <taxon>Verrucomicrobiaceae</taxon>
        <taxon>Haloferula</taxon>
    </lineage>
</organism>
<keyword evidence="1" id="KW-0812">Transmembrane</keyword>
<name>A0ABW2LF47_9BACT</name>
<keyword evidence="1" id="KW-0472">Membrane</keyword>
<evidence type="ECO:0000256" key="1">
    <source>
        <dbReference type="SAM" id="Phobius"/>
    </source>
</evidence>
<accession>A0ABW2LF47</accession>
<feature type="chain" id="PRO_5047461953" evidence="2">
    <location>
        <begin position="27"/>
        <end position="124"/>
    </location>
</feature>